<evidence type="ECO:0000313" key="3">
    <source>
        <dbReference type="Proteomes" id="UP000199310"/>
    </source>
</evidence>
<sequence>MKTIEVPYFELREDAGINYLANYLRRLPGIEISKNPWPQYSARVKASCRIAYSDTAIFLQYKVAEPYLTASSTINGDIHKDSCVEFFLALDNSGNYYNMEFNCLGVSKIGYGKKRDQRQLIDDEKIAKIRSLTTIDTFFENSKRMYNWELTLVIHQDIFFLNQHLRFRDLHATGNFYKCGDSLPEPHYLCWNMIDAASPDFHQKDFFGNLVFSPVMQIYHNSL</sequence>
<gene>
    <name evidence="2" type="ORF">SAMN04488122_4292</name>
</gene>
<dbReference type="STRING" id="29529.SAMN04488122_4292"/>
<keyword evidence="3" id="KW-1185">Reference proteome</keyword>
<dbReference type="CDD" id="cd09620">
    <property type="entry name" value="CBM9_like_3"/>
    <property type="match status" value="1"/>
</dbReference>
<dbReference type="EMBL" id="FOJG01000002">
    <property type="protein sequence ID" value="SEW51534.1"/>
    <property type="molecule type" value="Genomic_DNA"/>
</dbReference>
<dbReference type="GO" id="GO:0004553">
    <property type="term" value="F:hydrolase activity, hydrolyzing O-glycosyl compounds"/>
    <property type="evidence" value="ECO:0007669"/>
    <property type="project" value="InterPro"/>
</dbReference>
<protein>
    <submittedName>
        <fullName evidence="2">Carbohydrate-binding family 9</fullName>
    </submittedName>
</protein>
<dbReference type="OrthoDB" id="9801646at2"/>
<proteinExistence type="predicted"/>
<dbReference type="RefSeq" id="WP_089897868.1">
    <property type="nucleotide sequence ID" value="NZ_FOJG01000002.1"/>
</dbReference>
<evidence type="ECO:0000259" key="1">
    <source>
        <dbReference type="Pfam" id="PF16011"/>
    </source>
</evidence>
<dbReference type="InterPro" id="IPR010502">
    <property type="entry name" value="Carb-bd_dom_fam9"/>
</dbReference>
<dbReference type="Pfam" id="PF16011">
    <property type="entry name" value="CBM9_2"/>
    <property type="match status" value="1"/>
</dbReference>
<dbReference type="GO" id="GO:0030246">
    <property type="term" value="F:carbohydrate binding"/>
    <property type="evidence" value="ECO:0007669"/>
    <property type="project" value="InterPro"/>
</dbReference>
<dbReference type="Proteomes" id="UP000199310">
    <property type="component" value="Unassembled WGS sequence"/>
</dbReference>
<reference evidence="3" key="1">
    <citation type="submission" date="2016-10" db="EMBL/GenBank/DDBJ databases">
        <authorList>
            <person name="Varghese N."/>
            <person name="Submissions S."/>
        </authorList>
    </citation>
    <scope>NUCLEOTIDE SEQUENCE [LARGE SCALE GENOMIC DNA]</scope>
    <source>
        <strain evidence="3">DSM 3695</strain>
    </source>
</reference>
<dbReference type="GO" id="GO:0016052">
    <property type="term" value="P:carbohydrate catabolic process"/>
    <property type="evidence" value="ECO:0007669"/>
    <property type="project" value="InterPro"/>
</dbReference>
<name>A0A1I0S723_9BACT</name>
<feature type="domain" description="Carbohydrate-binding" evidence="1">
    <location>
        <begin position="30"/>
        <end position="212"/>
    </location>
</feature>
<dbReference type="SUPFAM" id="SSF49344">
    <property type="entry name" value="CBD9-like"/>
    <property type="match status" value="1"/>
</dbReference>
<accession>A0A1I0S723</accession>
<dbReference type="AlphaFoldDB" id="A0A1I0S723"/>
<dbReference type="Gene3D" id="2.60.40.1190">
    <property type="match status" value="1"/>
</dbReference>
<organism evidence="2 3">
    <name type="scientific">Chitinophaga arvensicola</name>
    <dbReference type="NCBI Taxonomy" id="29529"/>
    <lineage>
        <taxon>Bacteria</taxon>
        <taxon>Pseudomonadati</taxon>
        <taxon>Bacteroidota</taxon>
        <taxon>Chitinophagia</taxon>
        <taxon>Chitinophagales</taxon>
        <taxon>Chitinophagaceae</taxon>
        <taxon>Chitinophaga</taxon>
    </lineage>
</organism>
<evidence type="ECO:0000313" key="2">
    <source>
        <dbReference type="EMBL" id="SEW51534.1"/>
    </source>
</evidence>